<keyword evidence="1" id="KW-0472">Membrane</keyword>
<dbReference type="OrthoDB" id="6269208at2759"/>
<evidence type="ECO:0000313" key="4">
    <source>
        <dbReference type="WBParaSite" id="TASK_0000245801-mRNA-1"/>
    </source>
</evidence>
<gene>
    <name evidence="2" type="ORF">TASK_LOCUS2459</name>
</gene>
<dbReference type="EMBL" id="UYRS01001728">
    <property type="protein sequence ID" value="VDK25277.1"/>
    <property type="molecule type" value="Genomic_DNA"/>
</dbReference>
<organism evidence="4">
    <name type="scientific">Taenia asiatica</name>
    <name type="common">Asian tapeworm</name>
    <dbReference type="NCBI Taxonomy" id="60517"/>
    <lineage>
        <taxon>Eukaryota</taxon>
        <taxon>Metazoa</taxon>
        <taxon>Spiralia</taxon>
        <taxon>Lophotrochozoa</taxon>
        <taxon>Platyhelminthes</taxon>
        <taxon>Cestoda</taxon>
        <taxon>Eucestoda</taxon>
        <taxon>Cyclophyllidea</taxon>
        <taxon>Taeniidae</taxon>
        <taxon>Taenia</taxon>
    </lineage>
</organism>
<proteinExistence type="predicted"/>
<keyword evidence="1" id="KW-1133">Transmembrane helix</keyword>
<evidence type="ECO:0000256" key="1">
    <source>
        <dbReference type="SAM" id="Phobius"/>
    </source>
</evidence>
<evidence type="ECO:0000313" key="3">
    <source>
        <dbReference type="Proteomes" id="UP000282613"/>
    </source>
</evidence>
<protein>
    <submittedName>
        <fullName evidence="2 4">Uncharacterized protein</fullName>
    </submittedName>
</protein>
<evidence type="ECO:0000313" key="2">
    <source>
        <dbReference type="EMBL" id="VDK25277.1"/>
    </source>
</evidence>
<reference evidence="2 3" key="2">
    <citation type="submission" date="2018-11" db="EMBL/GenBank/DDBJ databases">
        <authorList>
            <consortium name="Pathogen Informatics"/>
        </authorList>
    </citation>
    <scope>NUCLEOTIDE SEQUENCE [LARGE SCALE GENOMIC DNA]</scope>
</reference>
<keyword evidence="3" id="KW-1185">Reference proteome</keyword>
<dbReference type="AlphaFoldDB" id="A0A0R3VYG4"/>
<sequence length="182" mass="20714">MNYVYIIVPVCFSLFIFTLIVGYLLLVKYKASRLLRSIRRDMIMKHCSPEFVSKAPDITYGHVPFTGVYRQPSISMIQQIYIQNQSLPMLSGNDGFDNVHTFDANSDVIEVPLRPYVHHSSSSSEAMGGVYYGRSTYHNRYKSIEQGDSGTVFEGGRATPIEYRKHQFVDEFGPANAHSQQE</sequence>
<reference evidence="4" key="1">
    <citation type="submission" date="2017-02" db="UniProtKB">
        <authorList>
            <consortium name="WormBaseParasite"/>
        </authorList>
    </citation>
    <scope>IDENTIFICATION</scope>
</reference>
<keyword evidence="1" id="KW-0812">Transmembrane</keyword>
<feature type="transmembrane region" description="Helical" evidence="1">
    <location>
        <begin position="6"/>
        <end position="26"/>
    </location>
</feature>
<accession>A0A0R3VYG4</accession>
<dbReference type="WBParaSite" id="TASK_0000245801-mRNA-1">
    <property type="protein sequence ID" value="TASK_0000245801-mRNA-1"/>
    <property type="gene ID" value="TASK_0000245801"/>
</dbReference>
<name>A0A0R3VYG4_TAEAS</name>
<dbReference type="Proteomes" id="UP000282613">
    <property type="component" value="Unassembled WGS sequence"/>
</dbReference>